<evidence type="ECO:0000313" key="1">
    <source>
        <dbReference type="EMBL" id="KAF2744833.1"/>
    </source>
</evidence>
<dbReference type="AlphaFoldDB" id="A0A6A6V452"/>
<dbReference type="EMBL" id="MU006586">
    <property type="protein sequence ID" value="KAF2744833.1"/>
    <property type="molecule type" value="Genomic_DNA"/>
</dbReference>
<protein>
    <recommendedName>
        <fullName evidence="3">F-box domain-containing protein</fullName>
    </recommendedName>
</protein>
<accession>A0A6A6V452</accession>
<dbReference type="Proteomes" id="UP000799440">
    <property type="component" value="Unassembled WGS sequence"/>
</dbReference>
<sequence>MQPSGKPLAVTSSRATNRRPHTTVVATMDKLPLEIFQRILQAHTDAAGLGTTWRLRLVCKSFANVIRHEILTAPKLEEFRDGAEGIFDKSPENRKYFLSHRVQGHYMGGNPHLATSINAMADFLVQESNDKTKSHACFVDMLCTFIAFERLPPVAFGSAFLALVQRCFQSDAEPTLADKLAVAAAFGYRELLLKFTHLGSVLDQEGPPQKSPFQAYSRLYGDFMAQAFRLYDAALIGQLDVLLPRDFAQARWMETFEVALEEKNHRLLSFLLSLDKFITRQIYASFLLKVIISGDDIAMGILLDVATRDLPGNNIRDFEYLRSVFITEGSERVRRTYFTFRGQGRWP</sequence>
<evidence type="ECO:0000313" key="2">
    <source>
        <dbReference type="Proteomes" id="UP000799440"/>
    </source>
</evidence>
<evidence type="ECO:0008006" key="3">
    <source>
        <dbReference type="Google" id="ProtNLM"/>
    </source>
</evidence>
<reference evidence="1" key="1">
    <citation type="journal article" date="2020" name="Stud. Mycol.">
        <title>101 Dothideomycetes genomes: a test case for predicting lifestyles and emergence of pathogens.</title>
        <authorList>
            <person name="Haridas S."/>
            <person name="Albert R."/>
            <person name="Binder M."/>
            <person name="Bloem J."/>
            <person name="Labutti K."/>
            <person name="Salamov A."/>
            <person name="Andreopoulos B."/>
            <person name="Baker S."/>
            <person name="Barry K."/>
            <person name="Bills G."/>
            <person name="Bluhm B."/>
            <person name="Cannon C."/>
            <person name="Castanera R."/>
            <person name="Culley D."/>
            <person name="Daum C."/>
            <person name="Ezra D."/>
            <person name="Gonzalez J."/>
            <person name="Henrissat B."/>
            <person name="Kuo A."/>
            <person name="Liang C."/>
            <person name="Lipzen A."/>
            <person name="Lutzoni F."/>
            <person name="Magnuson J."/>
            <person name="Mondo S."/>
            <person name="Nolan M."/>
            <person name="Ohm R."/>
            <person name="Pangilinan J."/>
            <person name="Park H.-J."/>
            <person name="Ramirez L."/>
            <person name="Alfaro M."/>
            <person name="Sun H."/>
            <person name="Tritt A."/>
            <person name="Yoshinaga Y."/>
            <person name="Zwiers L.-H."/>
            <person name="Turgeon B."/>
            <person name="Goodwin S."/>
            <person name="Spatafora J."/>
            <person name="Crous P."/>
            <person name="Grigoriev I."/>
        </authorList>
    </citation>
    <scope>NUCLEOTIDE SEQUENCE</scope>
    <source>
        <strain evidence="1">CBS 119925</strain>
    </source>
</reference>
<name>A0A6A6V452_9PLEO</name>
<gene>
    <name evidence="1" type="ORF">M011DRAFT_460601</name>
</gene>
<proteinExistence type="predicted"/>
<keyword evidence="2" id="KW-1185">Reference proteome</keyword>
<dbReference type="OrthoDB" id="366390at2759"/>
<organism evidence="1 2">
    <name type="scientific">Sporormia fimetaria CBS 119925</name>
    <dbReference type="NCBI Taxonomy" id="1340428"/>
    <lineage>
        <taxon>Eukaryota</taxon>
        <taxon>Fungi</taxon>
        <taxon>Dikarya</taxon>
        <taxon>Ascomycota</taxon>
        <taxon>Pezizomycotina</taxon>
        <taxon>Dothideomycetes</taxon>
        <taxon>Pleosporomycetidae</taxon>
        <taxon>Pleosporales</taxon>
        <taxon>Sporormiaceae</taxon>
        <taxon>Sporormia</taxon>
    </lineage>
</organism>